<evidence type="ECO:0000259" key="9">
    <source>
        <dbReference type="Pfam" id="PF14533"/>
    </source>
</evidence>
<evidence type="ECO:0000256" key="3">
    <source>
        <dbReference type="ARBA" id="ARBA00012759"/>
    </source>
</evidence>
<proteinExistence type="inferred from homology"/>
<evidence type="ECO:0000256" key="2">
    <source>
        <dbReference type="ARBA" id="ARBA00009085"/>
    </source>
</evidence>
<evidence type="ECO:0000256" key="6">
    <source>
        <dbReference type="ARBA" id="ARBA00022801"/>
    </source>
</evidence>
<evidence type="ECO:0000256" key="4">
    <source>
        <dbReference type="ARBA" id="ARBA00022670"/>
    </source>
</evidence>
<keyword evidence="4" id="KW-0645">Protease</keyword>
<organism evidence="10 11">
    <name type="scientific">Artemisia annua</name>
    <name type="common">Sweet wormwood</name>
    <dbReference type="NCBI Taxonomy" id="35608"/>
    <lineage>
        <taxon>Eukaryota</taxon>
        <taxon>Viridiplantae</taxon>
        <taxon>Streptophyta</taxon>
        <taxon>Embryophyta</taxon>
        <taxon>Tracheophyta</taxon>
        <taxon>Spermatophyta</taxon>
        <taxon>Magnoliopsida</taxon>
        <taxon>eudicotyledons</taxon>
        <taxon>Gunneridae</taxon>
        <taxon>Pentapetalae</taxon>
        <taxon>asterids</taxon>
        <taxon>campanulids</taxon>
        <taxon>Asterales</taxon>
        <taxon>Asteraceae</taxon>
        <taxon>Asteroideae</taxon>
        <taxon>Anthemideae</taxon>
        <taxon>Artemisiinae</taxon>
        <taxon>Artemisia</taxon>
    </lineage>
</organism>
<dbReference type="GO" id="GO:0004843">
    <property type="term" value="F:cysteine-type deubiquitinase activity"/>
    <property type="evidence" value="ECO:0007669"/>
    <property type="project" value="UniProtKB-EC"/>
</dbReference>
<dbReference type="InterPro" id="IPR029346">
    <property type="entry name" value="USP_C"/>
</dbReference>
<keyword evidence="6" id="KW-0378">Hydrolase</keyword>
<evidence type="ECO:0000256" key="8">
    <source>
        <dbReference type="SAM" id="MobiDB-lite"/>
    </source>
</evidence>
<dbReference type="EMBL" id="PKPP01008428">
    <property type="protein sequence ID" value="PWA50716.1"/>
    <property type="molecule type" value="Genomic_DNA"/>
</dbReference>
<dbReference type="Proteomes" id="UP000245207">
    <property type="component" value="Unassembled WGS sequence"/>
</dbReference>
<evidence type="ECO:0000313" key="11">
    <source>
        <dbReference type="Proteomes" id="UP000245207"/>
    </source>
</evidence>
<feature type="domain" description="Ubiquitin carboxyl-terminal hydrolase C-terminal" evidence="9">
    <location>
        <begin position="106"/>
        <end position="175"/>
    </location>
</feature>
<accession>A0A2U1LNZ0</accession>
<dbReference type="Pfam" id="PF14533">
    <property type="entry name" value="USP7_C2"/>
    <property type="match status" value="2"/>
</dbReference>
<gene>
    <name evidence="10" type="ORF">CTI12_AA471430</name>
</gene>
<dbReference type="AlphaFoldDB" id="A0A2U1LNZ0"/>
<evidence type="ECO:0000256" key="1">
    <source>
        <dbReference type="ARBA" id="ARBA00000707"/>
    </source>
</evidence>
<dbReference type="STRING" id="35608.A0A2U1LNZ0"/>
<sequence length="376" mass="43916">MEDRDTGIYNTIQNIEKFKNINNTYICQFFIPYANVKSSRNGGGSYAHWVFEWASGVLMQLILWGEGCLPVWNPRLRQSKYMDAKRCCATKVYKETGNYCRTEDFQQIPEVEKHLGRQGRLIHVSHFTKDASQNQVQVQNFREPFIFVIQDNETLAEIKLRIQKILNVPNEEFSKKIGVYAWEQYLGLEHSDNAYKQSNNSDDDNGNPRLRQSKYMDAKRCCATKVYKETGNYCRTEDFQQIPEEEKHLGRQGRLIHVSHFTKDASQNQVQVQNFGEPFIFVIQDNETFAEIKLRIQKILNVPNEEFSKWKFAFVSLGNPRYLQDSDVVSTLFKKIGVYAWEQYLGLEHSDNAYKQSNNSDDDNGCFHSLKKRVDS</sequence>
<dbReference type="GO" id="GO:0006508">
    <property type="term" value="P:proteolysis"/>
    <property type="evidence" value="ECO:0007669"/>
    <property type="project" value="UniProtKB-KW"/>
</dbReference>
<keyword evidence="5" id="KW-0833">Ubl conjugation pathway</keyword>
<comment type="caution">
    <text evidence="10">The sequence shown here is derived from an EMBL/GenBank/DDBJ whole genome shotgun (WGS) entry which is preliminary data.</text>
</comment>
<evidence type="ECO:0000256" key="7">
    <source>
        <dbReference type="ARBA" id="ARBA00022807"/>
    </source>
</evidence>
<keyword evidence="7" id="KW-0788">Thiol protease</keyword>
<comment type="similarity">
    <text evidence="2">Belongs to the peptidase C19 family.</text>
</comment>
<feature type="domain" description="Ubiquitin carboxyl-terminal hydrolase C-terminal" evidence="9">
    <location>
        <begin position="239"/>
        <end position="352"/>
    </location>
</feature>
<feature type="region of interest" description="Disordered" evidence="8">
    <location>
        <begin position="193"/>
        <end position="212"/>
    </location>
</feature>
<name>A0A2U1LNZ0_ARTAN</name>
<dbReference type="OrthoDB" id="289038at2759"/>
<evidence type="ECO:0000256" key="5">
    <source>
        <dbReference type="ARBA" id="ARBA00022786"/>
    </source>
</evidence>
<dbReference type="EC" id="3.4.19.12" evidence="3"/>
<evidence type="ECO:0000313" key="10">
    <source>
        <dbReference type="EMBL" id="PWA50716.1"/>
    </source>
</evidence>
<protein>
    <recommendedName>
        <fullName evidence="3">ubiquitinyl hydrolase 1</fullName>
        <ecNumber evidence="3">3.4.19.12</ecNumber>
    </recommendedName>
</protein>
<keyword evidence="11" id="KW-1185">Reference proteome</keyword>
<comment type="catalytic activity">
    <reaction evidence="1">
        <text>Thiol-dependent hydrolysis of ester, thioester, amide, peptide and isopeptide bonds formed by the C-terminal Gly of ubiquitin (a 76-residue protein attached to proteins as an intracellular targeting signal).</text>
        <dbReference type="EC" id="3.4.19.12"/>
    </reaction>
</comment>
<reference evidence="10 11" key="1">
    <citation type="journal article" date="2018" name="Mol. Plant">
        <title>The genome of Artemisia annua provides insight into the evolution of Asteraceae family and artemisinin biosynthesis.</title>
        <authorList>
            <person name="Shen Q."/>
            <person name="Zhang L."/>
            <person name="Liao Z."/>
            <person name="Wang S."/>
            <person name="Yan T."/>
            <person name="Shi P."/>
            <person name="Liu M."/>
            <person name="Fu X."/>
            <person name="Pan Q."/>
            <person name="Wang Y."/>
            <person name="Lv Z."/>
            <person name="Lu X."/>
            <person name="Zhang F."/>
            <person name="Jiang W."/>
            <person name="Ma Y."/>
            <person name="Chen M."/>
            <person name="Hao X."/>
            <person name="Li L."/>
            <person name="Tang Y."/>
            <person name="Lv G."/>
            <person name="Zhou Y."/>
            <person name="Sun X."/>
            <person name="Brodelius P.E."/>
            <person name="Rose J.K.C."/>
            <person name="Tang K."/>
        </authorList>
    </citation>
    <scope>NUCLEOTIDE SEQUENCE [LARGE SCALE GENOMIC DNA]</scope>
    <source>
        <strain evidence="11">cv. Huhao1</strain>
        <tissue evidence="10">Leaf</tissue>
    </source>
</reference>